<dbReference type="Proteomes" id="UP000077069">
    <property type="component" value="Unassembled WGS sequence"/>
</dbReference>
<feature type="compositionally biased region" description="Gly residues" evidence="1">
    <location>
        <begin position="135"/>
        <end position="144"/>
    </location>
</feature>
<reference evidence="2 3" key="1">
    <citation type="submission" date="2016-05" db="EMBL/GenBank/DDBJ databases">
        <title>Comparative analysis of secretome profiles of manganese(II)-oxidizing ascomycete fungi.</title>
        <authorList>
            <consortium name="DOE Joint Genome Institute"/>
            <person name="Zeiner C.A."/>
            <person name="Purvine S.O."/>
            <person name="Zink E.M."/>
            <person name="Wu S."/>
            <person name="Pasa-Tolic L."/>
            <person name="Chaput D.L."/>
            <person name="Haridas S."/>
            <person name="Grigoriev I.V."/>
            <person name="Santelli C.M."/>
            <person name="Hansel C.M."/>
        </authorList>
    </citation>
    <scope>NUCLEOTIDE SEQUENCE [LARGE SCALE GENOMIC DNA]</scope>
    <source>
        <strain evidence="2 3">AP3s5-JAC2a</strain>
    </source>
</reference>
<keyword evidence="3" id="KW-1185">Reference proteome</keyword>
<feature type="region of interest" description="Disordered" evidence="1">
    <location>
        <begin position="1"/>
        <end position="66"/>
    </location>
</feature>
<dbReference type="EMBL" id="KV441552">
    <property type="protein sequence ID" value="OAG05855.1"/>
    <property type="molecule type" value="Genomic_DNA"/>
</dbReference>
<dbReference type="RefSeq" id="XP_018036220.1">
    <property type="nucleotide sequence ID" value="XM_018187238.1"/>
</dbReference>
<dbReference type="AlphaFoldDB" id="A0A177CE03"/>
<feature type="compositionally biased region" description="Basic residues" evidence="1">
    <location>
        <begin position="51"/>
        <end position="66"/>
    </location>
</feature>
<organism evidence="2 3">
    <name type="scientific">Paraphaeosphaeria sporulosa</name>
    <dbReference type="NCBI Taxonomy" id="1460663"/>
    <lineage>
        <taxon>Eukaryota</taxon>
        <taxon>Fungi</taxon>
        <taxon>Dikarya</taxon>
        <taxon>Ascomycota</taxon>
        <taxon>Pezizomycotina</taxon>
        <taxon>Dothideomycetes</taxon>
        <taxon>Pleosporomycetidae</taxon>
        <taxon>Pleosporales</taxon>
        <taxon>Massarineae</taxon>
        <taxon>Didymosphaeriaceae</taxon>
        <taxon>Paraphaeosphaeria</taxon>
    </lineage>
</organism>
<dbReference type="InParanoid" id="A0A177CE03"/>
<protein>
    <submittedName>
        <fullName evidence="2">Uncharacterized protein</fullName>
    </submittedName>
</protein>
<accession>A0A177CE03</accession>
<dbReference type="GeneID" id="28770724"/>
<proteinExistence type="predicted"/>
<evidence type="ECO:0000256" key="1">
    <source>
        <dbReference type="SAM" id="MobiDB-lite"/>
    </source>
</evidence>
<sequence length="165" mass="18375">MEEDSVPQGKIWLQKGARRETESHGSKIQKHSCSVPRHTRPLPPSHPNHTIPRHPHRRQNPSINRIRHRHLRQLHTPKDRPLHAIMPQRHRQAHHTRIVPALLPPVVPRSESQDPAQKEPRAERARGEGGEVRAVGGGVVGADCGGRKNKGDVAGYADEGGLDEG</sequence>
<feature type="region of interest" description="Disordered" evidence="1">
    <location>
        <begin position="103"/>
        <end position="165"/>
    </location>
</feature>
<gene>
    <name evidence="2" type="ORF">CC84DRAFT_736591</name>
</gene>
<feature type="compositionally biased region" description="Basic and acidic residues" evidence="1">
    <location>
        <begin position="116"/>
        <end position="131"/>
    </location>
</feature>
<evidence type="ECO:0000313" key="3">
    <source>
        <dbReference type="Proteomes" id="UP000077069"/>
    </source>
</evidence>
<evidence type="ECO:0000313" key="2">
    <source>
        <dbReference type="EMBL" id="OAG05855.1"/>
    </source>
</evidence>
<name>A0A177CE03_9PLEO</name>